<proteinExistence type="predicted"/>
<protein>
    <submittedName>
        <fullName evidence="1">Uncharacterized protein</fullName>
    </submittedName>
</protein>
<accession>A0A2P2IUD4</accession>
<dbReference type="EMBL" id="GGEC01004331">
    <property type="protein sequence ID" value="MBW84814.1"/>
    <property type="molecule type" value="Transcribed_RNA"/>
</dbReference>
<reference evidence="1" key="1">
    <citation type="submission" date="2018-02" db="EMBL/GenBank/DDBJ databases">
        <title>Rhizophora mucronata_Transcriptome.</title>
        <authorList>
            <person name="Meera S.P."/>
            <person name="Sreeshan A."/>
            <person name="Augustine A."/>
        </authorList>
    </citation>
    <scope>NUCLEOTIDE SEQUENCE</scope>
    <source>
        <tissue evidence="1">Leaf</tissue>
    </source>
</reference>
<dbReference type="AlphaFoldDB" id="A0A2P2IUD4"/>
<organism evidence="1">
    <name type="scientific">Rhizophora mucronata</name>
    <name type="common">Asiatic mangrove</name>
    <dbReference type="NCBI Taxonomy" id="61149"/>
    <lineage>
        <taxon>Eukaryota</taxon>
        <taxon>Viridiplantae</taxon>
        <taxon>Streptophyta</taxon>
        <taxon>Embryophyta</taxon>
        <taxon>Tracheophyta</taxon>
        <taxon>Spermatophyta</taxon>
        <taxon>Magnoliopsida</taxon>
        <taxon>eudicotyledons</taxon>
        <taxon>Gunneridae</taxon>
        <taxon>Pentapetalae</taxon>
        <taxon>rosids</taxon>
        <taxon>fabids</taxon>
        <taxon>Malpighiales</taxon>
        <taxon>Rhizophoraceae</taxon>
        <taxon>Rhizophora</taxon>
    </lineage>
</organism>
<sequence length="20" mass="2519">MYCIQHYSLFWFFFTVCLIG</sequence>
<name>A0A2P2IUD4_RHIMU</name>
<evidence type="ECO:0000313" key="1">
    <source>
        <dbReference type="EMBL" id="MBW84814.1"/>
    </source>
</evidence>